<name>A0A0G1BCC1_9BACT</name>
<comment type="caution">
    <text evidence="2">The sequence shown here is derived from an EMBL/GenBank/DDBJ whole genome shotgun (WGS) entry which is preliminary data.</text>
</comment>
<protein>
    <submittedName>
        <fullName evidence="2">Uncharacterized protein</fullName>
    </submittedName>
</protein>
<feature type="transmembrane region" description="Helical" evidence="1">
    <location>
        <begin position="370"/>
        <end position="391"/>
    </location>
</feature>
<proteinExistence type="predicted"/>
<feature type="transmembrane region" description="Helical" evidence="1">
    <location>
        <begin position="189"/>
        <end position="215"/>
    </location>
</feature>
<keyword evidence="1" id="KW-0812">Transmembrane</keyword>
<evidence type="ECO:0000256" key="1">
    <source>
        <dbReference type="SAM" id="Phobius"/>
    </source>
</evidence>
<feature type="transmembrane region" description="Helical" evidence="1">
    <location>
        <begin position="397"/>
        <end position="424"/>
    </location>
</feature>
<feature type="transmembrane region" description="Helical" evidence="1">
    <location>
        <begin position="324"/>
        <end position="345"/>
    </location>
</feature>
<dbReference type="EMBL" id="LCCZ01000014">
    <property type="protein sequence ID" value="KKS44011.1"/>
    <property type="molecule type" value="Genomic_DNA"/>
</dbReference>
<gene>
    <name evidence="2" type="ORF">UV05_C0014G0011</name>
</gene>
<keyword evidence="1" id="KW-1133">Transmembrane helix</keyword>
<feature type="transmembrane region" description="Helical" evidence="1">
    <location>
        <begin position="43"/>
        <end position="62"/>
    </location>
</feature>
<evidence type="ECO:0000313" key="3">
    <source>
        <dbReference type="Proteomes" id="UP000034875"/>
    </source>
</evidence>
<organism evidence="2 3">
    <name type="scientific">candidate division CPR1 bacterium GW2011_GWA2_42_17</name>
    <dbReference type="NCBI Taxonomy" id="1618341"/>
    <lineage>
        <taxon>Bacteria</taxon>
        <taxon>candidate division CPR1</taxon>
    </lineage>
</organism>
<reference evidence="2 3" key="1">
    <citation type="journal article" date="2015" name="Nature">
        <title>rRNA introns, odd ribosomes, and small enigmatic genomes across a large radiation of phyla.</title>
        <authorList>
            <person name="Brown C.T."/>
            <person name="Hug L.A."/>
            <person name="Thomas B.C."/>
            <person name="Sharon I."/>
            <person name="Castelle C.J."/>
            <person name="Singh A."/>
            <person name="Wilkins M.J."/>
            <person name="Williams K.H."/>
            <person name="Banfield J.F."/>
        </authorList>
    </citation>
    <scope>NUCLEOTIDE SEQUENCE [LARGE SCALE GENOMIC DNA]</scope>
</reference>
<keyword evidence="1" id="KW-0472">Membrane</keyword>
<dbReference type="AlphaFoldDB" id="A0A0G1BCC1"/>
<feature type="transmembrane region" description="Helical" evidence="1">
    <location>
        <begin position="436"/>
        <end position="457"/>
    </location>
</feature>
<feature type="transmembrane region" description="Helical" evidence="1">
    <location>
        <begin position="83"/>
        <end position="104"/>
    </location>
</feature>
<sequence>MNYKELPKPPKSFLKILGPSFILLGLGLGSGEIILWPYLVSNFGLGIIWAAVLGITIQFFWNMEIERYALIKGESVFVGFSRLLRFLPFWFIVSTFLGFGWPGIVASAAKILAEFFKVERFDYLAIFLLIMIGIILTLGPSLYKTVERFQKIIIGLGVPFIFLLTVLLAKSADWSALLSGLVGRGDNYFLLPAGIPLLTFLGALAFAGAGGNLNLSQSFYIKEKGYGMGKYSGKISSLITGKEEKIKLEGETFEINPDNLKKFQRWWKAINMEHAMIFWLTGAFTILLLALLAYSTTFGQGGNLAGIDFIINESRVIGNTLGNILGMGFLLACAIMLFGTQFTVLDSTSRIMTENVLILSHKTQGVRVNIIYYSVLWLQIIFGIIVFLIGFSEPRTLITIGAVINAVAMFVGIGLTLFLNLKFLPRELQPSLIRRIILSGSFLFFGVFSIITLAVNFPKIIS</sequence>
<dbReference type="NCBIfam" id="NF037982">
    <property type="entry name" value="Nramp_1"/>
    <property type="match status" value="1"/>
</dbReference>
<feature type="transmembrane region" description="Helical" evidence="1">
    <location>
        <begin position="12"/>
        <end position="37"/>
    </location>
</feature>
<dbReference type="Proteomes" id="UP000034875">
    <property type="component" value="Unassembled WGS sequence"/>
</dbReference>
<feature type="transmembrane region" description="Helical" evidence="1">
    <location>
        <begin position="124"/>
        <end position="143"/>
    </location>
</feature>
<feature type="transmembrane region" description="Helical" evidence="1">
    <location>
        <begin position="152"/>
        <end position="169"/>
    </location>
</feature>
<feature type="transmembrane region" description="Helical" evidence="1">
    <location>
        <begin position="275"/>
        <end position="294"/>
    </location>
</feature>
<accession>A0A0G1BCC1</accession>
<evidence type="ECO:0000313" key="2">
    <source>
        <dbReference type="EMBL" id="KKS44011.1"/>
    </source>
</evidence>